<keyword evidence="4 9" id="KW-0418">Kinase</keyword>
<comment type="cofactor">
    <cofactor evidence="9">
        <name>Mg(2+)</name>
        <dbReference type="ChEBI" id="CHEBI:18420"/>
    </cofactor>
    <text evidence="9">Requires a divalent cation, most likely magnesium in vivo, as an electrophilic catalyst to aid phosphoryl group transfer. It is the chelate of the metal and the nucleotide that is the actual substrate.</text>
</comment>
<feature type="binding site" evidence="9">
    <location>
        <begin position="252"/>
        <end position="253"/>
    </location>
    <ligand>
        <name>ATP</name>
        <dbReference type="ChEBI" id="CHEBI:30616"/>
    </ligand>
</feature>
<keyword evidence="13" id="KW-1185">Reference proteome</keyword>
<dbReference type="Proteomes" id="UP000051931">
    <property type="component" value="Unassembled WGS sequence"/>
</dbReference>
<dbReference type="GO" id="GO:0005829">
    <property type="term" value="C:cytosol"/>
    <property type="evidence" value="ECO:0007669"/>
    <property type="project" value="TreeGrafter"/>
</dbReference>
<evidence type="ECO:0000256" key="9">
    <source>
        <dbReference type="HAMAP-Rule" id="MF_01987"/>
    </source>
</evidence>
<comment type="catalytic activity">
    <reaction evidence="9">
        <text>D-ribose + ATP = D-ribose 5-phosphate + ADP + H(+)</text>
        <dbReference type="Rhea" id="RHEA:13697"/>
        <dbReference type="ChEBI" id="CHEBI:15378"/>
        <dbReference type="ChEBI" id="CHEBI:30616"/>
        <dbReference type="ChEBI" id="CHEBI:47013"/>
        <dbReference type="ChEBI" id="CHEBI:78346"/>
        <dbReference type="ChEBI" id="CHEBI:456216"/>
        <dbReference type="EC" id="2.7.1.15"/>
    </reaction>
</comment>
<dbReference type="Gene3D" id="3.40.1190.20">
    <property type="match status" value="1"/>
</dbReference>
<dbReference type="EC" id="2.7.1.15" evidence="9 10"/>
<comment type="activity regulation">
    <text evidence="9">Activated by a monovalent cation that binds near, but not in, the active site. The most likely occupant of the site in vivo is potassium. Ion binding induces a conformational change that may alter substrate affinity.</text>
</comment>
<comment type="function">
    <text evidence="9">Catalyzes the phosphorylation of ribose at O-5 in a reaction requiring ATP and magnesium. The resulting D-ribose-5-phosphate can then be used either for sythesis of nucleotides, histidine, and tryptophan, or as a component of the pentose phosphate pathway.</text>
</comment>
<feature type="binding site" evidence="9">
    <location>
        <position position="289"/>
    </location>
    <ligand>
        <name>K(+)</name>
        <dbReference type="ChEBI" id="CHEBI:29103"/>
    </ligand>
</feature>
<dbReference type="Pfam" id="PF00294">
    <property type="entry name" value="PfkB"/>
    <property type="match status" value="1"/>
</dbReference>
<evidence type="ECO:0000256" key="6">
    <source>
        <dbReference type="ARBA" id="ARBA00022842"/>
    </source>
</evidence>
<keyword evidence="3 9" id="KW-0547">Nucleotide-binding</keyword>
<dbReference type="HAMAP" id="MF_01987">
    <property type="entry name" value="Ribokinase"/>
    <property type="match status" value="1"/>
</dbReference>
<reference evidence="12 13" key="1">
    <citation type="journal article" date="2015" name="Genome Announc.">
        <title>Expanding the biotechnology potential of lactobacilli through comparative genomics of 213 strains and associated genera.</title>
        <authorList>
            <person name="Sun Z."/>
            <person name="Harris H.M."/>
            <person name="McCann A."/>
            <person name="Guo C."/>
            <person name="Argimon S."/>
            <person name="Zhang W."/>
            <person name="Yang X."/>
            <person name="Jeffery I.B."/>
            <person name="Cooney J.C."/>
            <person name="Kagawa T.F."/>
            <person name="Liu W."/>
            <person name="Song Y."/>
            <person name="Salvetti E."/>
            <person name="Wrobel A."/>
            <person name="Rasinkangas P."/>
            <person name="Parkhill J."/>
            <person name="Rea M.C."/>
            <person name="O'Sullivan O."/>
            <person name="Ritari J."/>
            <person name="Douillard F.P."/>
            <person name="Paul Ross R."/>
            <person name="Yang R."/>
            <person name="Briner A.E."/>
            <person name="Felis G.E."/>
            <person name="de Vos W.M."/>
            <person name="Barrangou R."/>
            <person name="Klaenhammer T.R."/>
            <person name="Caufield P.W."/>
            <person name="Cui Y."/>
            <person name="Zhang H."/>
            <person name="O'Toole P.W."/>
        </authorList>
    </citation>
    <scope>NUCLEOTIDE SEQUENCE [LARGE SCALE GENOMIC DNA]</scope>
    <source>
        <strain evidence="12 13">DSM 15354</strain>
    </source>
</reference>
<sequence>MKKIVVVGSSNVDTTLHVKDFPKPGETINALDITSAGGGKGANQAIAAAKGGSDTNFINRVGEDSDGRFILSQLKSYGVDTTYVQTTSGKNTGHAYINLNEAGQNNIIIDHGANYELSIEDIDAAEDLISESDAVITQFETPLDVAIEAFKLAKKHAVVTILNPAPAIENIPNELLKLTDLITPNETEAGVITGIEISDETSLKEASDKLHGLGIENVVITNGAKGSYLSTKKVEKMVPAFKVEAVDTTGAGDTFLGFLASQLETDFSNIEEAAIFASRASSIAVSRLGAQPSIPTFNEVKEAMGKNNG</sequence>
<evidence type="ECO:0000313" key="13">
    <source>
        <dbReference type="Proteomes" id="UP000051931"/>
    </source>
</evidence>
<feature type="binding site" evidence="9">
    <location>
        <position position="284"/>
    </location>
    <ligand>
        <name>K(+)</name>
        <dbReference type="ChEBI" id="CHEBI:29103"/>
    </ligand>
</feature>
<dbReference type="InterPro" id="IPR011877">
    <property type="entry name" value="Ribokinase"/>
</dbReference>
<dbReference type="OrthoDB" id="9775849at2"/>
<evidence type="ECO:0000256" key="10">
    <source>
        <dbReference type="NCBIfam" id="TIGR02152"/>
    </source>
</evidence>
<feature type="binding site" evidence="9">
    <location>
        <position position="249"/>
    </location>
    <ligand>
        <name>K(+)</name>
        <dbReference type="ChEBI" id="CHEBI:29103"/>
    </ligand>
</feature>
<feature type="binding site" evidence="9">
    <location>
        <begin position="221"/>
        <end position="226"/>
    </location>
    <ligand>
        <name>ATP</name>
        <dbReference type="ChEBI" id="CHEBI:30616"/>
    </ligand>
</feature>
<dbReference type="UniPathway" id="UPA00916">
    <property type="reaction ID" value="UER00889"/>
</dbReference>
<comment type="subcellular location">
    <subcellularLocation>
        <location evidence="9">Cytoplasm</location>
    </subcellularLocation>
</comment>
<keyword evidence="5 9" id="KW-0067">ATP-binding</keyword>
<evidence type="ECO:0000256" key="8">
    <source>
        <dbReference type="ARBA" id="ARBA00023277"/>
    </source>
</evidence>
<comment type="subunit">
    <text evidence="9">Homodimer.</text>
</comment>
<dbReference type="PATRIC" id="fig|1122152.4.peg.65"/>
<protein>
    <recommendedName>
        <fullName evidence="9 10">Ribokinase</fullName>
        <shortName evidence="9">RK</shortName>
        <ecNumber evidence="9 10">2.7.1.15</ecNumber>
    </recommendedName>
</protein>
<evidence type="ECO:0000256" key="1">
    <source>
        <dbReference type="ARBA" id="ARBA00022679"/>
    </source>
</evidence>
<feature type="binding site" evidence="9">
    <location>
        <position position="247"/>
    </location>
    <ligand>
        <name>K(+)</name>
        <dbReference type="ChEBI" id="CHEBI:29103"/>
    </ligand>
</feature>
<dbReference type="PANTHER" id="PTHR10584">
    <property type="entry name" value="SUGAR KINASE"/>
    <property type="match status" value="1"/>
</dbReference>
<comment type="pathway">
    <text evidence="9">Carbohydrate metabolism; D-ribose degradation; D-ribose 5-phosphate from beta-D-ribopyranose: step 2/2.</text>
</comment>
<evidence type="ECO:0000256" key="4">
    <source>
        <dbReference type="ARBA" id="ARBA00022777"/>
    </source>
</evidence>
<dbReference type="InterPro" id="IPR029056">
    <property type="entry name" value="Ribokinase-like"/>
</dbReference>
<gene>
    <name evidence="9" type="primary">rbsK</name>
    <name evidence="12" type="ORF">FC23_GL000065</name>
</gene>
<proteinExistence type="inferred from homology"/>
<evidence type="ECO:0000256" key="5">
    <source>
        <dbReference type="ARBA" id="ARBA00022840"/>
    </source>
</evidence>
<feature type="binding site" evidence="9">
    <location>
        <begin position="11"/>
        <end position="13"/>
    </location>
    <ligand>
        <name>substrate</name>
    </ligand>
</feature>
<keyword evidence="8 9" id="KW-0119">Carbohydrate metabolism</keyword>
<feature type="binding site" evidence="9">
    <location>
        <position position="140"/>
    </location>
    <ligand>
        <name>substrate</name>
    </ligand>
</feature>
<feature type="binding site" evidence="9">
    <location>
        <position position="287"/>
    </location>
    <ligand>
        <name>K(+)</name>
        <dbReference type="ChEBI" id="CHEBI:29103"/>
    </ligand>
</feature>
<evidence type="ECO:0000256" key="7">
    <source>
        <dbReference type="ARBA" id="ARBA00022958"/>
    </source>
</evidence>
<feature type="binding site" evidence="9">
    <location>
        <position position="293"/>
    </location>
    <ligand>
        <name>K(+)</name>
        <dbReference type="ChEBI" id="CHEBI:29103"/>
    </ligand>
</feature>
<dbReference type="GO" id="GO:0005524">
    <property type="term" value="F:ATP binding"/>
    <property type="evidence" value="ECO:0007669"/>
    <property type="project" value="UniProtKB-UniRule"/>
</dbReference>
<feature type="active site" description="Proton acceptor" evidence="9">
    <location>
        <position position="253"/>
    </location>
</feature>
<feature type="binding site" evidence="9">
    <location>
        <begin position="39"/>
        <end position="43"/>
    </location>
    <ligand>
        <name>substrate</name>
    </ligand>
</feature>
<dbReference type="PANTHER" id="PTHR10584:SF166">
    <property type="entry name" value="RIBOKINASE"/>
    <property type="match status" value="1"/>
</dbReference>
<evidence type="ECO:0000256" key="3">
    <source>
        <dbReference type="ARBA" id="ARBA00022741"/>
    </source>
</evidence>
<evidence type="ECO:0000259" key="11">
    <source>
        <dbReference type="Pfam" id="PF00294"/>
    </source>
</evidence>
<dbReference type="CDD" id="cd01174">
    <property type="entry name" value="ribokinase"/>
    <property type="match status" value="1"/>
</dbReference>
<keyword evidence="7 9" id="KW-0630">Potassium</keyword>
<dbReference type="PRINTS" id="PR00990">
    <property type="entry name" value="RIBOKINASE"/>
</dbReference>
<dbReference type="GO" id="GO:0004747">
    <property type="term" value="F:ribokinase activity"/>
    <property type="evidence" value="ECO:0007669"/>
    <property type="project" value="UniProtKB-UniRule"/>
</dbReference>
<evidence type="ECO:0000313" key="12">
    <source>
        <dbReference type="EMBL" id="KRL63818.1"/>
    </source>
</evidence>
<accession>A0A0R1SAS3</accession>
<comment type="similarity">
    <text evidence="9">Belongs to the carbohydrate kinase PfkB family. Ribokinase subfamily.</text>
</comment>
<dbReference type="AlphaFoldDB" id="A0A0R1SAS3"/>
<comment type="caution">
    <text evidence="12">The sequence shown here is derived from an EMBL/GenBank/DDBJ whole genome shotgun (WGS) entry which is preliminary data.</text>
</comment>
<keyword evidence="6 9" id="KW-0460">Magnesium</keyword>
<dbReference type="GO" id="GO:0019303">
    <property type="term" value="P:D-ribose catabolic process"/>
    <property type="evidence" value="ECO:0007669"/>
    <property type="project" value="UniProtKB-UniRule"/>
</dbReference>
<dbReference type="SUPFAM" id="SSF53613">
    <property type="entry name" value="Ribokinase-like"/>
    <property type="match status" value="1"/>
</dbReference>
<feature type="binding site" evidence="9">
    <location>
        <position position="185"/>
    </location>
    <ligand>
        <name>ATP</name>
        <dbReference type="ChEBI" id="CHEBI:30616"/>
    </ligand>
</feature>
<dbReference type="eggNOG" id="COG0524">
    <property type="taxonomic scope" value="Bacteria"/>
</dbReference>
<organism evidence="12 13">
    <name type="scientific">Lactobacillus psittaci DSM 15354</name>
    <dbReference type="NCBI Taxonomy" id="1122152"/>
    <lineage>
        <taxon>Bacteria</taxon>
        <taxon>Bacillati</taxon>
        <taxon>Bacillota</taxon>
        <taxon>Bacilli</taxon>
        <taxon>Lactobacillales</taxon>
        <taxon>Lactobacillaceae</taxon>
        <taxon>Lactobacillus</taxon>
    </lineage>
</organism>
<keyword evidence="2 9" id="KW-0479">Metal-binding</keyword>
<comment type="caution">
    <text evidence="9">Lacks conserved residue(s) required for the propagation of feature annotation.</text>
</comment>
<keyword evidence="9" id="KW-0963">Cytoplasm</keyword>
<feature type="binding site" evidence="9">
    <location>
        <position position="253"/>
    </location>
    <ligand>
        <name>substrate</name>
    </ligand>
</feature>
<feature type="domain" description="Carbohydrate kinase PfkB" evidence="11">
    <location>
        <begin position="1"/>
        <end position="296"/>
    </location>
</feature>
<dbReference type="STRING" id="1122152.GCA_000425905_00621"/>
<dbReference type="NCBIfam" id="TIGR02152">
    <property type="entry name" value="D_ribokin_bact"/>
    <property type="match status" value="1"/>
</dbReference>
<dbReference type="InterPro" id="IPR011611">
    <property type="entry name" value="PfkB_dom"/>
</dbReference>
<dbReference type="RefSeq" id="WP_027824810.1">
    <property type="nucleotide sequence ID" value="NZ_AUEI01000004.1"/>
</dbReference>
<dbReference type="EMBL" id="AZFB01000001">
    <property type="protein sequence ID" value="KRL63818.1"/>
    <property type="molecule type" value="Genomic_DNA"/>
</dbReference>
<dbReference type="GO" id="GO:0046872">
    <property type="term" value="F:metal ion binding"/>
    <property type="evidence" value="ECO:0007669"/>
    <property type="project" value="UniProtKB-KW"/>
</dbReference>
<name>A0A0R1SAS3_9LACO</name>
<dbReference type="InterPro" id="IPR002139">
    <property type="entry name" value="Ribo/fructo_kinase"/>
</dbReference>
<keyword evidence="1 9" id="KW-0808">Transferase</keyword>
<evidence type="ECO:0000256" key="2">
    <source>
        <dbReference type="ARBA" id="ARBA00022723"/>
    </source>
</evidence>